<keyword evidence="2" id="KW-0547">Nucleotide-binding</keyword>
<reference evidence="6 7" key="1">
    <citation type="submission" date="2024-09" db="EMBL/GenBank/DDBJ databases">
        <authorList>
            <person name="Sun Q."/>
            <person name="Mori K."/>
        </authorList>
    </citation>
    <scope>NUCLEOTIDE SEQUENCE [LARGE SCALE GENOMIC DNA]</scope>
    <source>
        <strain evidence="6 7">JCM 9626</strain>
    </source>
</reference>
<evidence type="ECO:0000256" key="3">
    <source>
        <dbReference type="ARBA" id="ARBA00022840"/>
    </source>
</evidence>
<dbReference type="InterPro" id="IPR051120">
    <property type="entry name" value="ABC_AA/LPS_Transport"/>
</dbReference>
<feature type="domain" description="ABC transporter" evidence="5">
    <location>
        <begin position="30"/>
        <end position="277"/>
    </location>
</feature>
<dbReference type="EMBL" id="JBHMDG010000047">
    <property type="protein sequence ID" value="MFB9315802.1"/>
    <property type="molecule type" value="Genomic_DNA"/>
</dbReference>
<dbReference type="InterPro" id="IPR027417">
    <property type="entry name" value="P-loop_NTPase"/>
</dbReference>
<keyword evidence="7" id="KW-1185">Reference proteome</keyword>
<accession>A0ABV5KGD6</accession>
<feature type="region of interest" description="Disordered" evidence="4">
    <location>
        <begin position="1"/>
        <end position="24"/>
    </location>
</feature>
<keyword evidence="3 6" id="KW-0067">ATP-binding</keyword>
<evidence type="ECO:0000259" key="5">
    <source>
        <dbReference type="PROSITE" id="PS50893"/>
    </source>
</evidence>
<sequence>MSDTTARPTPYGARGADSTGGAGSTGSTALGLDSISKSFGGLHVLSSVTFDVPEATVFGIAGPNGAGKTTLLNLLTGFGTFSGGRMTIHGQDATGKDARAISALGVARTFQNIRLFRGLTVREQVEAGTYRHRKASLLSSLAVSPTDRRDRQETRAAAEEVLEFVGLADQADRLAETMSYGDQRRIEIARALATRPTLLMLDEPTAGMNDADWLPIAELLDRLRSDGMTVVVVEHNMRLLERSCDRVAVIAAGEVIAEDEPYTCLRRPEVRRAYFGK</sequence>
<evidence type="ECO:0000256" key="4">
    <source>
        <dbReference type="SAM" id="MobiDB-lite"/>
    </source>
</evidence>
<evidence type="ECO:0000313" key="7">
    <source>
        <dbReference type="Proteomes" id="UP001589750"/>
    </source>
</evidence>
<dbReference type="Proteomes" id="UP001589750">
    <property type="component" value="Unassembled WGS sequence"/>
</dbReference>
<dbReference type="SMART" id="SM00382">
    <property type="entry name" value="AAA"/>
    <property type="match status" value="1"/>
</dbReference>
<evidence type="ECO:0000313" key="6">
    <source>
        <dbReference type="EMBL" id="MFB9315802.1"/>
    </source>
</evidence>
<dbReference type="Pfam" id="PF00005">
    <property type="entry name" value="ABC_tran"/>
    <property type="match status" value="1"/>
</dbReference>
<name>A0ABV5KGD6_9ACTN</name>
<dbReference type="InterPro" id="IPR003593">
    <property type="entry name" value="AAA+_ATPase"/>
</dbReference>
<dbReference type="PROSITE" id="PS50893">
    <property type="entry name" value="ABC_TRANSPORTER_2"/>
    <property type="match status" value="1"/>
</dbReference>
<evidence type="ECO:0000256" key="2">
    <source>
        <dbReference type="ARBA" id="ARBA00022741"/>
    </source>
</evidence>
<protein>
    <submittedName>
        <fullName evidence="6">ABC transporter ATP-binding protein</fullName>
    </submittedName>
</protein>
<keyword evidence="1" id="KW-0813">Transport</keyword>
<dbReference type="SUPFAM" id="SSF52540">
    <property type="entry name" value="P-loop containing nucleoside triphosphate hydrolases"/>
    <property type="match status" value="1"/>
</dbReference>
<proteinExistence type="predicted"/>
<dbReference type="RefSeq" id="WP_140009597.1">
    <property type="nucleotide sequence ID" value="NZ_JBHMDG010000047.1"/>
</dbReference>
<organism evidence="6 7">
    <name type="scientific">Nocardioides plantarum</name>
    <dbReference type="NCBI Taxonomy" id="29299"/>
    <lineage>
        <taxon>Bacteria</taxon>
        <taxon>Bacillati</taxon>
        <taxon>Actinomycetota</taxon>
        <taxon>Actinomycetes</taxon>
        <taxon>Propionibacteriales</taxon>
        <taxon>Nocardioidaceae</taxon>
        <taxon>Nocardioides</taxon>
    </lineage>
</organism>
<dbReference type="CDD" id="cd03219">
    <property type="entry name" value="ABC_Mj1267_LivG_branched"/>
    <property type="match status" value="1"/>
</dbReference>
<evidence type="ECO:0000256" key="1">
    <source>
        <dbReference type="ARBA" id="ARBA00022448"/>
    </source>
</evidence>
<gene>
    <name evidence="6" type="ORF">ACFFRI_22350</name>
</gene>
<dbReference type="InterPro" id="IPR003439">
    <property type="entry name" value="ABC_transporter-like_ATP-bd"/>
</dbReference>
<dbReference type="GO" id="GO:0005524">
    <property type="term" value="F:ATP binding"/>
    <property type="evidence" value="ECO:0007669"/>
    <property type="project" value="UniProtKB-KW"/>
</dbReference>
<dbReference type="InterPro" id="IPR017871">
    <property type="entry name" value="ABC_transporter-like_CS"/>
</dbReference>
<dbReference type="PROSITE" id="PS00211">
    <property type="entry name" value="ABC_TRANSPORTER_1"/>
    <property type="match status" value="1"/>
</dbReference>
<dbReference type="Gene3D" id="3.40.50.300">
    <property type="entry name" value="P-loop containing nucleotide triphosphate hydrolases"/>
    <property type="match status" value="1"/>
</dbReference>
<dbReference type="PANTHER" id="PTHR45772">
    <property type="entry name" value="CONSERVED COMPONENT OF ABC TRANSPORTER FOR NATURAL AMINO ACIDS-RELATED"/>
    <property type="match status" value="1"/>
</dbReference>
<comment type="caution">
    <text evidence="6">The sequence shown here is derived from an EMBL/GenBank/DDBJ whole genome shotgun (WGS) entry which is preliminary data.</text>
</comment>